<keyword evidence="3" id="KW-1185">Reference proteome</keyword>
<dbReference type="HOGENOM" id="CLU_1360586_0_0_1"/>
<protein>
    <submittedName>
        <fullName evidence="2">Uncharacterized protein</fullName>
    </submittedName>
</protein>
<sequence>MAWERELRGRSTLHGIVSVGERMKLSLVMLRWTITGMEGEEDRDIDMEVDELEGDVDIRETGVETDICLSHEPSRANSPAPTLSSTSIHVSIPPQPSTSRRPASSPSWSAPEPIRFPSRSTAYDRDTYRLTVPTVVDSCLSGRRSESLREFDIVYEEEGVDLAGACFDLTRSWLYAASTGGIVEWKVRGASKNWWNAGQWI</sequence>
<dbReference type="InParanoid" id="A0A067PPL9"/>
<reference evidence="3" key="1">
    <citation type="journal article" date="2014" name="Proc. Natl. Acad. Sci. U.S.A.">
        <title>Extensive sampling of basidiomycete genomes demonstrates inadequacy of the white-rot/brown-rot paradigm for wood decay fungi.</title>
        <authorList>
            <person name="Riley R."/>
            <person name="Salamov A.A."/>
            <person name="Brown D.W."/>
            <person name="Nagy L.G."/>
            <person name="Floudas D."/>
            <person name="Held B.W."/>
            <person name="Levasseur A."/>
            <person name="Lombard V."/>
            <person name="Morin E."/>
            <person name="Otillar R."/>
            <person name="Lindquist E.A."/>
            <person name="Sun H."/>
            <person name="LaButti K.M."/>
            <person name="Schmutz J."/>
            <person name="Jabbour D."/>
            <person name="Luo H."/>
            <person name="Baker S.E."/>
            <person name="Pisabarro A.G."/>
            <person name="Walton J.D."/>
            <person name="Blanchette R.A."/>
            <person name="Henrissat B."/>
            <person name="Martin F."/>
            <person name="Cullen D."/>
            <person name="Hibbett D.S."/>
            <person name="Grigoriev I.V."/>
        </authorList>
    </citation>
    <scope>NUCLEOTIDE SEQUENCE [LARGE SCALE GENOMIC DNA]</scope>
    <source>
        <strain evidence="3">MUCL 33604</strain>
    </source>
</reference>
<feature type="region of interest" description="Disordered" evidence="1">
    <location>
        <begin position="69"/>
        <end position="116"/>
    </location>
</feature>
<feature type="compositionally biased region" description="Low complexity" evidence="1">
    <location>
        <begin position="97"/>
        <end position="113"/>
    </location>
</feature>
<name>A0A067PPL9_9AGAM</name>
<proteinExistence type="predicted"/>
<dbReference type="AlphaFoldDB" id="A0A067PPL9"/>
<dbReference type="EMBL" id="KL197735">
    <property type="protein sequence ID" value="KDQ53242.1"/>
    <property type="molecule type" value="Genomic_DNA"/>
</dbReference>
<accession>A0A067PPL9</accession>
<organism evidence="2 3">
    <name type="scientific">Jaapia argillacea MUCL 33604</name>
    <dbReference type="NCBI Taxonomy" id="933084"/>
    <lineage>
        <taxon>Eukaryota</taxon>
        <taxon>Fungi</taxon>
        <taxon>Dikarya</taxon>
        <taxon>Basidiomycota</taxon>
        <taxon>Agaricomycotina</taxon>
        <taxon>Agaricomycetes</taxon>
        <taxon>Agaricomycetidae</taxon>
        <taxon>Jaapiales</taxon>
        <taxon>Jaapiaceae</taxon>
        <taxon>Jaapia</taxon>
    </lineage>
</organism>
<evidence type="ECO:0000313" key="3">
    <source>
        <dbReference type="Proteomes" id="UP000027265"/>
    </source>
</evidence>
<gene>
    <name evidence="2" type="ORF">JAAARDRAFT_438954</name>
</gene>
<dbReference type="Proteomes" id="UP000027265">
    <property type="component" value="Unassembled WGS sequence"/>
</dbReference>
<evidence type="ECO:0000256" key="1">
    <source>
        <dbReference type="SAM" id="MobiDB-lite"/>
    </source>
</evidence>
<evidence type="ECO:0000313" key="2">
    <source>
        <dbReference type="EMBL" id="KDQ53242.1"/>
    </source>
</evidence>
<feature type="compositionally biased region" description="Polar residues" evidence="1">
    <location>
        <begin position="75"/>
        <end position="89"/>
    </location>
</feature>